<dbReference type="PANTHER" id="PTHR43776:SF7">
    <property type="entry name" value="D,D-DIPEPTIDE TRANSPORT ATP-BINDING PROTEIN DDPF-RELATED"/>
    <property type="match status" value="1"/>
</dbReference>
<reference evidence="6 7" key="1">
    <citation type="submission" date="2019-05" db="EMBL/GenBank/DDBJ databases">
        <title>Genome sequence of Cellulomonas hominis strain CS1.</title>
        <authorList>
            <person name="Belmont J."/>
            <person name="Maclea K.S."/>
        </authorList>
    </citation>
    <scope>NUCLEOTIDE SEQUENCE [LARGE SCALE GENOMIC DNA]</scope>
    <source>
        <strain evidence="6 7">CS1</strain>
    </source>
</reference>
<dbReference type="InterPro" id="IPR027417">
    <property type="entry name" value="P-loop_NTPase"/>
</dbReference>
<dbReference type="SMART" id="SM00382">
    <property type="entry name" value="AAA"/>
    <property type="match status" value="1"/>
</dbReference>
<dbReference type="InterPro" id="IPR050319">
    <property type="entry name" value="ABC_transp_ATP-bind"/>
</dbReference>
<dbReference type="PANTHER" id="PTHR43776">
    <property type="entry name" value="TRANSPORT ATP-BINDING PROTEIN"/>
    <property type="match status" value="1"/>
</dbReference>
<dbReference type="InterPro" id="IPR003439">
    <property type="entry name" value="ABC_transporter-like_ATP-bd"/>
</dbReference>
<protein>
    <submittedName>
        <fullName evidence="6">ATP-binding cassette domain-containing protein</fullName>
    </submittedName>
</protein>
<dbReference type="AlphaFoldDB" id="A0A7Z8NRR4"/>
<feature type="domain" description="ABC transporter" evidence="5">
    <location>
        <begin position="5"/>
        <end position="242"/>
    </location>
</feature>
<evidence type="ECO:0000256" key="4">
    <source>
        <dbReference type="ARBA" id="ARBA00022840"/>
    </source>
</evidence>
<dbReference type="OrthoDB" id="3723992at2"/>
<dbReference type="PROSITE" id="PS50893">
    <property type="entry name" value="ABC_TRANSPORTER_2"/>
    <property type="match status" value="1"/>
</dbReference>
<dbReference type="GO" id="GO:0016887">
    <property type="term" value="F:ATP hydrolysis activity"/>
    <property type="evidence" value="ECO:0007669"/>
    <property type="project" value="InterPro"/>
</dbReference>
<dbReference type="GO" id="GO:0055085">
    <property type="term" value="P:transmembrane transport"/>
    <property type="evidence" value="ECO:0007669"/>
    <property type="project" value="UniProtKB-ARBA"/>
</dbReference>
<evidence type="ECO:0000259" key="5">
    <source>
        <dbReference type="PROSITE" id="PS50893"/>
    </source>
</evidence>
<dbReference type="Proteomes" id="UP000308121">
    <property type="component" value="Unassembled WGS sequence"/>
</dbReference>
<comment type="similarity">
    <text evidence="1">Belongs to the ABC transporter superfamily.</text>
</comment>
<keyword evidence="2" id="KW-0813">Transport</keyword>
<keyword evidence="4 6" id="KW-0067">ATP-binding</keyword>
<evidence type="ECO:0000256" key="2">
    <source>
        <dbReference type="ARBA" id="ARBA00022448"/>
    </source>
</evidence>
<name>A0A7Z8NRR4_9CELL</name>
<dbReference type="GO" id="GO:0005524">
    <property type="term" value="F:ATP binding"/>
    <property type="evidence" value="ECO:0007669"/>
    <property type="project" value="UniProtKB-KW"/>
</dbReference>
<dbReference type="EMBL" id="SZYE01000138">
    <property type="protein sequence ID" value="TKR22806.1"/>
    <property type="molecule type" value="Genomic_DNA"/>
</dbReference>
<dbReference type="Pfam" id="PF00005">
    <property type="entry name" value="ABC_tran"/>
    <property type="match status" value="1"/>
</dbReference>
<gene>
    <name evidence="6" type="ORF">FA014_14535</name>
</gene>
<sequence length="253" mass="26510">MSAALAAHDVWAGYGGAAVLQGASLSVAPGETVGLIGRSGAGKSTLVQVLLGRHKPTQGRATYGARPVTKMSRKETKAFRSTVRAVHQEGLVGVDSRTSVAKVLQSTLNDSRKAGRATGLQPEDVLARVGLEPRFLDRTLHSLSGGEKQRLALADALATRPEILVLDEPATALDPALREAVADQVAAIAATGVGLLVVSHDLRLVDRLAGTVHVLGEGRIVESGTMRTLLSDPQHPETRELAEAYPEAVGAFR</sequence>
<comment type="caution">
    <text evidence="6">The sequence shown here is derived from an EMBL/GenBank/DDBJ whole genome shotgun (WGS) entry which is preliminary data.</text>
</comment>
<organism evidence="6 7">
    <name type="scientific">Cellulomonas hominis</name>
    <dbReference type="NCBI Taxonomy" id="156981"/>
    <lineage>
        <taxon>Bacteria</taxon>
        <taxon>Bacillati</taxon>
        <taxon>Actinomycetota</taxon>
        <taxon>Actinomycetes</taxon>
        <taxon>Micrococcales</taxon>
        <taxon>Cellulomonadaceae</taxon>
        <taxon>Cellulomonas</taxon>
    </lineage>
</organism>
<dbReference type="InterPro" id="IPR017871">
    <property type="entry name" value="ABC_transporter-like_CS"/>
</dbReference>
<accession>A0A7Z8NRR4</accession>
<evidence type="ECO:0000256" key="1">
    <source>
        <dbReference type="ARBA" id="ARBA00005417"/>
    </source>
</evidence>
<proteinExistence type="inferred from homology"/>
<evidence type="ECO:0000256" key="3">
    <source>
        <dbReference type="ARBA" id="ARBA00022741"/>
    </source>
</evidence>
<dbReference type="InterPro" id="IPR003593">
    <property type="entry name" value="AAA+_ATPase"/>
</dbReference>
<dbReference type="PROSITE" id="PS00211">
    <property type="entry name" value="ABC_TRANSPORTER_1"/>
    <property type="match status" value="1"/>
</dbReference>
<keyword evidence="3" id="KW-0547">Nucleotide-binding</keyword>
<dbReference type="Gene3D" id="3.40.50.300">
    <property type="entry name" value="P-loop containing nucleotide triphosphate hydrolases"/>
    <property type="match status" value="1"/>
</dbReference>
<dbReference type="SUPFAM" id="SSF52540">
    <property type="entry name" value="P-loop containing nucleoside triphosphate hydrolases"/>
    <property type="match status" value="1"/>
</dbReference>
<dbReference type="RefSeq" id="WP_154730372.1">
    <property type="nucleotide sequence ID" value="NZ_SZYE01000138.1"/>
</dbReference>
<evidence type="ECO:0000313" key="7">
    <source>
        <dbReference type="Proteomes" id="UP000308121"/>
    </source>
</evidence>
<evidence type="ECO:0000313" key="6">
    <source>
        <dbReference type="EMBL" id="TKR22806.1"/>
    </source>
</evidence>